<accession>A0ABV9U1K6</accession>
<dbReference type="PANTHER" id="PTHR43847">
    <property type="entry name" value="BLL3993 PROTEIN"/>
    <property type="match status" value="1"/>
</dbReference>
<evidence type="ECO:0000256" key="1">
    <source>
        <dbReference type="ARBA" id="ARBA00004141"/>
    </source>
</evidence>
<dbReference type="EC" id="2.1.1.334" evidence="6"/>
<evidence type="ECO:0000256" key="2">
    <source>
        <dbReference type="ARBA" id="ARBA00022692"/>
    </source>
</evidence>
<dbReference type="InterPro" id="IPR052527">
    <property type="entry name" value="Metal_cation-efflux_comp"/>
</dbReference>
<gene>
    <name evidence="6" type="ORF">ACFPCY_22980</name>
</gene>
<feature type="transmembrane region" description="Helical" evidence="5">
    <location>
        <begin position="6"/>
        <end position="22"/>
    </location>
</feature>
<evidence type="ECO:0000313" key="7">
    <source>
        <dbReference type="Proteomes" id="UP001595872"/>
    </source>
</evidence>
<feature type="transmembrane region" description="Helical" evidence="5">
    <location>
        <begin position="43"/>
        <end position="65"/>
    </location>
</feature>
<dbReference type="GO" id="GO:0032259">
    <property type="term" value="P:methylation"/>
    <property type="evidence" value="ECO:0007669"/>
    <property type="project" value="UniProtKB-KW"/>
</dbReference>
<dbReference type="Proteomes" id="UP001595872">
    <property type="component" value="Unassembled WGS sequence"/>
</dbReference>
<keyword evidence="4 5" id="KW-0472">Membrane</keyword>
<dbReference type="PANTHER" id="PTHR43847:SF1">
    <property type="entry name" value="BLL3993 PROTEIN"/>
    <property type="match status" value="1"/>
</dbReference>
<dbReference type="Gene3D" id="1.20.120.1630">
    <property type="match status" value="1"/>
</dbReference>
<keyword evidence="3 5" id="KW-1133">Transmembrane helix</keyword>
<feature type="transmembrane region" description="Helical" evidence="5">
    <location>
        <begin position="71"/>
        <end position="90"/>
    </location>
</feature>
<reference evidence="7" key="1">
    <citation type="journal article" date="2019" name="Int. J. Syst. Evol. Microbiol.">
        <title>The Global Catalogue of Microorganisms (GCM) 10K type strain sequencing project: providing services to taxonomists for standard genome sequencing and annotation.</title>
        <authorList>
            <consortium name="The Broad Institute Genomics Platform"/>
            <consortium name="The Broad Institute Genome Sequencing Center for Infectious Disease"/>
            <person name="Wu L."/>
            <person name="Ma J."/>
        </authorList>
    </citation>
    <scope>NUCLEOTIDE SEQUENCE [LARGE SCALE GENOMIC DNA]</scope>
    <source>
        <strain evidence="7">KLKA75</strain>
    </source>
</reference>
<dbReference type="RefSeq" id="WP_378258306.1">
    <property type="nucleotide sequence ID" value="NZ_JBHSIT010000006.1"/>
</dbReference>
<keyword evidence="6" id="KW-0489">Methyltransferase</keyword>
<keyword evidence="7" id="KW-1185">Reference proteome</keyword>
<evidence type="ECO:0000256" key="4">
    <source>
        <dbReference type="ARBA" id="ARBA00023136"/>
    </source>
</evidence>
<protein>
    <submittedName>
        <fullName evidence="6">Methyltransferase family protein</fullName>
        <ecNumber evidence="6">2.1.1.100</ecNumber>
        <ecNumber evidence="6">2.1.1.334</ecNumber>
    </submittedName>
</protein>
<comment type="subcellular location">
    <subcellularLocation>
        <location evidence="1">Membrane</location>
        <topology evidence="1">Multi-pass membrane protein</topology>
    </subcellularLocation>
</comment>
<keyword evidence="2 5" id="KW-0812">Transmembrane</keyword>
<proteinExistence type="predicted"/>
<sequence>MNLPTWFAIAGVLVWAGYEILLRRRADADAADWHGGESDRRSTPLLILSYVLAVVLVIVLGSAGIGTLPVAVQWIGVAVVVCGLALRAWGMATLGRFYTRTLRVTDDQRVVQDGPYRAVRHPGYAGSLLVWAGYCLGVGNWIAFIVVTALMVLAYSYRIRSEERMLTDTFGDAYREYQQHTARLIPFVF</sequence>
<dbReference type="EMBL" id="JBHSIT010000006">
    <property type="protein sequence ID" value="MFC4910197.1"/>
    <property type="molecule type" value="Genomic_DNA"/>
</dbReference>
<evidence type="ECO:0000256" key="3">
    <source>
        <dbReference type="ARBA" id="ARBA00022989"/>
    </source>
</evidence>
<feature type="transmembrane region" description="Helical" evidence="5">
    <location>
        <begin position="128"/>
        <end position="157"/>
    </location>
</feature>
<evidence type="ECO:0000256" key="5">
    <source>
        <dbReference type="SAM" id="Phobius"/>
    </source>
</evidence>
<evidence type="ECO:0000313" key="6">
    <source>
        <dbReference type="EMBL" id="MFC4910197.1"/>
    </source>
</evidence>
<keyword evidence="6" id="KW-0808">Transferase</keyword>
<dbReference type="EC" id="2.1.1.100" evidence="6"/>
<dbReference type="GO" id="GO:0004671">
    <property type="term" value="F:protein C-terminal S-isoprenylcysteine carboxyl O-methyltransferase activity"/>
    <property type="evidence" value="ECO:0007669"/>
    <property type="project" value="UniProtKB-EC"/>
</dbReference>
<comment type="caution">
    <text evidence="6">The sequence shown here is derived from an EMBL/GenBank/DDBJ whole genome shotgun (WGS) entry which is preliminary data.</text>
</comment>
<organism evidence="6 7">
    <name type="scientific">Actinomadura gamaensis</name>
    <dbReference type="NCBI Taxonomy" id="1763541"/>
    <lineage>
        <taxon>Bacteria</taxon>
        <taxon>Bacillati</taxon>
        <taxon>Actinomycetota</taxon>
        <taxon>Actinomycetes</taxon>
        <taxon>Streptosporangiales</taxon>
        <taxon>Thermomonosporaceae</taxon>
        <taxon>Actinomadura</taxon>
    </lineage>
</organism>
<dbReference type="Pfam" id="PF04140">
    <property type="entry name" value="ICMT"/>
    <property type="match status" value="1"/>
</dbReference>
<name>A0ABV9U1K6_9ACTN</name>
<dbReference type="InterPro" id="IPR007269">
    <property type="entry name" value="ICMT_MeTrfase"/>
</dbReference>